<evidence type="ECO:0000313" key="2">
    <source>
        <dbReference type="EMBL" id="UOQ84518.1"/>
    </source>
</evidence>
<gene>
    <name evidence="2" type="ORF">MUN87_17810</name>
</gene>
<keyword evidence="1" id="KW-0472">Membrane</keyword>
<dbReference type="Proteomes" id="UP000831537">
    <property type="component" value="Chromosome"/>
</dbReference>
<sequence>MVVTLVIIGIILAIIALLYTVKVGKVVNARKSEYDTDSKGTAKHPVLFNPIFLAYILGFGGLLVLIFYLASKYY</sequence>
<reference evidence="2 3" key="1">
    <citation type="submission" date="2022-04" db="EMBL/GenBank/DDBJ databases">
        <title>Gracilibacillus sp. isolated from saltern.</title>
        <authorList>
            <person name="Won M."/>
            <person name="Lee C.-M."/>
            <person name="Woen H.-Y."/>
            <person name="Kwon S.-W."/>
        </authorList>
    </citation>
    <scope>NUCLEOTIDE SEQUENCE [LARGE SCALE GENOMIC DNA]</scope>
    <source>
        <strain evidence="2 3">SSPM10-3</strain>
    </source>
</reference>
<feature type="transmembrane region" description="Helical" evidence="1">
    <location>
        <begin position="6"/>
        <end position="25"/>
    </location>
</feature>
<organism evidence="2 3">
    <name type="scientific">Gracilibacillus salinarum</name>
    <dbReference type="NCBI Taxonomy" id="2932255"/>
    <lineage>
        <taxon>Bacteria</taxon>
        <taxon>Bacillati</taxon>
        <taxon>Bacillota</taxon>
        <taxon>Bacilli</taxon>
        <taxon>Bacillales</taxon>
        <taxon>Bacillaceae</taxon>
        <taxon>Gracilibacillus</taxon>
    </lineage>
</organism>
<protein>
    <recommendedName>
        <fullName evidence="4">Short-chain dehydrogenase</fullName>
    </recommendedName>
</protein>
<keyword evidence="1" id="KW-0812">Transmembrane</keyword>
<name>A0ABY4GJJ8_9BACI</name>
<proteinExistence type="predicted"/>
<dbReference type="EMBL" id="CP095071">
    <property type="protein sequence ID" value="UOQ84518.1"/>
    <property type="molecule type" value="Genomic_DNA"/>
</dbReference>
<keyword evidence="3" id="KW-1185">Reference proteome</keyword>
<evidence type="ECO:0000256" key="1">
    <source>
        <dbReference type="SAM" id="Phobius"/>
    </source>
</evidence>
<keyword evidence="1" id="KW-1133">Transmembrane helix</keyword>
<dbReference type="RefSeq" id="WP_244742357.1">
    <property type="nucleotide sequence ID" value="NZ_CP095071.1"/>
</dbReference>
<evidence type="ECO:0008006" key="4">
    <source>
        <dbReference type="Google" id="ProtNLM"/>
    </source>
</evidence>
<accession>A0ABY4GJJ8</accession>
<evidence type="ECO:0000313" key="3">
    <source>
        <dbReference type="Proteomes" id="UP000831537"/>
    </source>
</evidence>
<feature type="transmembrane region" description="Helical" evidence="1">
    <location>
        <begin position="46"/>
        <end position="70"/>
    </location>
</feature>